<feature type="domain" description="PIN" evidence="1">
    <location>
        <begin position="6"/>
        <end position="67"/>
    </location>
</feature>
<gene>
    <name evidence="2" type="ORF">MNBD_NITROSPIRAE03-1807</name>
</gene>
<dbReference type="Pfam" id="PF01850">
    <property type="entry name" value="PIN"/>
    <property type="match status" value="1"/>
</dbReference>
<evidence type="ECO:0000313" key="2">
    <source>
        <dbReference type="EMBL" id="VAX33813.1"/>
    </source>
</evidence>
<sequence length="91" mass="10340">MSADKVFLDTNVIVYAYDKSSGEKHRVAADIMMELWHTGRGIVSTQVLQEFFVITTRKIPRPLNVNVVKEIINDLLAWGNVPILLTHNFIS</sequence>
<dbReference type="InterPro" id="IPR029060">
    <property type="entry name" value="PIN-like_dom_sf"/>
</dbReference>
<dbReference type="InterPro" id="IPR002716">
    <property type="entry name" value="PIN_dom"/>
</dbReference>
<dbReference type="SUPFAM" id="SSF88723">
    <property type="entry name" value="PIN domain-like"/>
    <property type="match status" value="1"/>
</dbReference>
<reference evidence="2" key="1">
    <citation type="submission" date="2018-06" db="EMBL/GenBank/DDBJ databases">
        <authorList>
            <person name="Zhirakovskaya E."/>
        </authorList>
    </citation>
    <scope>NUCLEOTIDE SEQUENCE</scope>
</reference>
<evidence type="ECO:0000259" key="1">
    <source>
        <dbReference type="Pfam" id="PF01850"/>
    </source>
</evidence>
<dbReference type="EMBL" id="UOGI01000207">
    <property type="protein sequence ID" value="VAX33813.1"/>
    <property type="molecule type" value="Genomic_DNA"/>
</dbReference>
<proteinExistence type="predicted"/>
<accession>A0A3B1DAE5</accession>
<name>A0A3B1DAE5_9ZZZZ</name>
<protein>
    <recommendedName>
        <fullName evidence="1">PIN domain-containing protein</fullName>
    </recommendedName>
</protein>
<dbReference type="Gene3D" id="3.40.50.1010">
    <property type="entry name" value="5'-nuclease"/>
    <property type="match status" value="1"/>
</dbReference>
<dbReference type="AlphaFoldDB" id="A0A3B1DAE5"/>
<organism evidence="2">
    <name type="scientific">hydrothermal vent metagenome</name>
    <dbReference type="NCBI Taxonomy" id="652676"/>
    <lineage>
        <taxon>unclassified sequences</taxon>
        <taxon>metagenomes</taxon>
        <taxon>ecological metagenomes</taxon>
    </lineage>
</organism>